<dbReference type="InterPro" id="IPR030678">
    <property type="entry name" value="Peptide/Ni-bd"/>
</dbReference>
<dbReference type="SUPFAM" id="SSF53850">
    <property type="entry name" value="Periplasmic binding protein-like II"/>
    <property type="match status" value="1"/>
</dbReference>
<evidence type="ECO:0000313" key="4">
    <source>
        <dbReference type="Proteomes" id="UP000009222"/>
    </source>
</evidence>
<gene>
    <name evidence="3" type="ordered locus">TREAZ_1195</name>
</gene>
<dbReference type="eggNOG" id="COG0747">
    <property type="taxonomic scope" value="Bacteria"/>
</dbReference>
<dbReference type="Pfam" id="PF00496">
    <property type="entry name" value="SBP_bac_5"/>
    <property type="match status" value="1"/>
</dbReference>
<dbReference type="STRING" id="545695.TREAZ_1195"/>
<protein>
    <submittedName>
        <fullName evidence="3">Putative extracellular solute-binding protein, family 5</fullName>
    </submittedName>
</protein>
<dbReference type="InParanoid" id="F5Y6S4"/>
<dbReference type="CDD" id="cd08509">
    <property type="entry name" value="PBP2_TmCBP_oligosaccharides_like"/>
    <property type="match status" value="1"/>
</dbReference>
<dbReference type="PANTHER" id="PTHR30290">
    <property type="entry name" value="PERIPLASMIC BINDING COMPONENT OF ABC TRANSPORTER"/>
    <property type="match status" value="1"/>
</dbReference>
<organism evidence="3 4">
    <name type="scientific">Leadbettera azotonutricia (strain ATCC BAA-888 / DSM 13862 / ZAS-9)</name>
    <name type="common">Treponema azotonutricium</name>
    <dbReference type="NCBI Taxonomy" id="545695"/>
    <lineage>
        <taxon>Bacteria</taxon>
        <taxon>Pseudomonadati</taxon>
        <taxon>Spirochaetota</taxon>
        <taxon>Spirochaetia</taxon>
        <taxon>Spirochaetales</taxon>
        <taxon>Breznakiellaceae</taxon>
        <taxon>Leadbettera</taxon>
    </lineage>
</organism>
<dbReference type="GO" id="GO:0015833">
    <property type="term" value="P:peptide transport"/>
    <property type="evidence" value="ECO:0007669"/>
    <property type="project" value="TreeGrafter"/>
</dbReference>
<accession>F5Y6S4</accession>
<dbReference type="OrthoDB" id="137511at2"/>
<dbReference type="Gene3D" id="3.90.76.10">
    <property type="entry name" value="Dipeptide-binding Protein, Domain 1"/>
    <property type="match status" value="1"/>
</dbReference>
<keyword evidence="1" id="KW-0732">Signal</keyword>
<dbReference type="Gene3D" id="3.40.190.10">
    <property type="entry name" value="Periplasmic binding protein-like II"/>
    <property type="match status" value="1"/>
</dbReference>
<feature type="chain" id="PRO_5003329716" evidence="1">
    <location>
        <begin position="24"/>
        <end position="587"/>
    </location>
</feature>
<dbReference type="KEGG" id="taz:TREAZ_1195"/>
<dbReference type="RefSeq" id="WP_015710798.1">
    <property type="nucleotide sequence ID" value="NC_015577.1"/>
</dbReference>
<dbReference type="AlphaFoldDB" id="F5Y6S4"/>
<reference evidence="3 4" key="2">
    <citation type="journal article" date="2011" name="ISME J.">
        <title>RNA-seq reveals cooperative metabolic interactions between two termite-gut spirochete species in co-culture.</title>
        <authorList>
            <person name="Rosenthal A.Z."/>
            <person name="Matson E.G."/>
            <person name="Eldar A."/>
            <person name="Leadbetter J.R."/>
        </authorList>
    </citation>
    <scope>NUCLEOTIDE SEQUENCE [LARGE SCALE GENOMIC DNA]</scope>
    <source>
        <strain evidence="4">ATCC BAA-888 / DSM 13862 / ZAS-9</strain>
    </source>
</reference>
<dbReference type="GO" id="GO:0030288">
    <property type="term" value="C:outer membrane-bounded periplasmic space"/>
    <property type="evidence" value="ECO:0007669"/>
    <property type="project" value="UniProtKB-ARBA"/>
</dbReference>
<keyword evidence="4" id="KW-1185">Reference proteome</keyword>
<dbReference type="InterPro" id="IPR039424">
    <property type="entry name" value="SBP_5"/>
</dbReference>
<proteinExistence type="predicted"/>
<sequence length="587" mass="64613">MKMMRTFVLTVLVLIIAAGTVFASGGSQPAGQSTGGASAPSATTLPRRETLYYFNQWGPITGYNPYGSPNNSFIAKDVQVVFESLFLYNLLDGKLYPHIGDSYTWNGQTLTVVLNKNVKFSDGSALTAADVVNSYNLQKTYATPYAGYWSYLDTVTAPDNYTVVLKGKASNFNPKYMEESISALPITSKAYWDKKNLPSDASAMLQDPAWDCIGTGPYKPYFNDETMLIIQRVDTYWGQHASRNGKLPAPKYIAQNLYKDNASAAAAFQANMIDVNQQFMPQVWKMMETAPIETYIPQAPYYFPGVIPMIIFNSTKPGLNDPAVRKAIAMSLDYDMIGTNAMSGYTAKMVPSLMLPVPAEQALIDTNALKPYQWSGVDIAGANKLLDQAGWVKGADGIRAKGGVRLAFQAECPYGWSDWNASLEVVAQSARQLGMDIQTYFPEANIWQQDKDNTSFDILMDSPGGTGAASPWNRAYAALGSQDISPVGTPNRVQNWGRWVNQEANQIINQLASETDAAKVKQLWTRLNIIYLQEMPTAGLMYRPGVFHTVNTSVWTGFPKLNDGTNIPPTICTNGYGVKALYNIKLK</sequence>
<dbReference type="Gene3D" id="3.10.105.10">
    <property type="entry name" value="Dipeptide-binding Protein, Domain 3"/>
    <property type="match status" value="1"/>
</dbReference>
<dbReference type="PIRSF" id="PIRSF002741">
    <property type="entry name" value="MppA"/>
    <property type="match status" value="1"/>
</dbReference>
<dbReference type="HOGENOM" id="CLU_017028_8_3_12"/>
<dbReference type="PANTHER" id="PTHR30290:SF82">
    <property type="entry name" value="ABC-TYPE DIPEPTIDE_OLIGOPEPTIDE TRANSPORT SYSTEM, PERIPLASMIC COMPONENT"/>
    <property type="match status" value="1"/>
</dbReference>
<reference evidence="4" key="1">
    <citation type="submission" date="2009-12" db="EMBL/GenBank/DDBJ databases">
        <title>Complete sequence of Treponema azotonutricium strain ZAS-9.</title>
        <authorList>
            <person name="Tetu S.G."/>
            <person name="Matson E."/>
            <person name="Ren Q."/>
            <person name="Seshadri R."/>
            <person name="Elbourne L."/>
            <person name="Hassan K.A."/>
            <person name="Durkin A."/>
            <person name="Radune D."/>
            <person name="Mohamoud Y."/>
            <person name="Shay R."/>
            <person name="Jin S."/>
            <person name="Zhang X."/>
            <person name="Lucey K."/>
            <person name="Ballor N.R."/>
            <person name="Ottesen E."/>
            <person name="Rosenthal R."/>
            <person name="Allen A."/>
            <person name="Leadbetter J.R."/>
            <person name="Paulsen I.T."/>
        </authorList>
    </citation>
    <scope>NUCLEOTIDE SEQUENCE [LARGE SCALE GENOMIC DNA]</scope>
    <source>
        <strain evidence="4">ATCC BAA-888 / DSM 13862 / ZAS-9</strain>
    </source>
</reference>
<dbReference type="EMBL" id="CP001841">
    <property type="protein sequence ID" value="AEF82336.1"/>
    <property type="molecule type" value="Genomic_DNA"/>
</dbReference>
<dbReference type="GO" id="GO:0043190">
    <property type="term" value="C:ATP-binding cassette (ABC) transporter complex"/>
    <property type="evidence" value="ECO:0007669"/>
    <property type="project" value="InterPro"/>
</dbReference>
<evidence type="ECO:0000259" key="2">
    <source>
        <dbReference type="Pfam" id="PF00496"/>
    </source>
</evidence>
<feature type="signal peptide" evidence="1">
    <location>
        <begin position="1"/>
        <end position="23"/>
    </location>
</feature>
<feature type="domain" description="Solute-binding protein family 5" evidence="2">
    <location>
        <begin position="96"/>
        <end position="483"/>
    </location>
</feature>
<dbReference type="Proteomes" id="UP000009222">
    <property type="component" value="Chromosome"/>
</dbReference>
<dbReference type="InterPro" id="IPR000914">
    <property type="entry name" value="SBP_5_dom"/>
</dbReference>
<name>F5Y6S4_LEAAZ</name>
<evidence type="ECO:0000256" key="1">
    <source>
        <dbReference type="SAM" id="SignalP"/>
    </source>
</evidence>
<dbReference type="GO" id="GO:1904680">
    <property type="term" value="F:peptide transmembrane transporter activity"/>
    <property type="evidence" value="ECO:0007669"/>
    <property type="project" value="TreeGrafter"/>
</dbReference>
<evidence type="ECO:0000313" key="3">
    <source>
        <dbReference type="EMBL" id="AEF82336.1"/>
    </source>
</evidence>